<proteinExistence type="predicted"/>
<comment type="caution">
    <text evidence="2">The sequence shown here is derived from an EMBL/GenBank/DDBJ whole genome shotgun (WGS) entry which is preliminary data.</text>
</comment>
<dbReference type="GeneID" id="87896585"/>
<protein>
    <recommendedName>
        <fullName evidence="4">WW domain-containing protein</fullName>
    </recommendedName>
</protein>
<reference evidence="2 3" key="1">
    <citation type="journal article" date="2023" name="bioRxiv">
        <title>High-quality genome assemblies of four members of thePodospora anserinaspecies complex.</title>
        <authorList>
            <person name="Ament-Velasquez S.L."/>
            <person name="Vogan A.A."/>
            <person name="Wallerman O."/>
            <person name="Hartmann F."/>
            <person name="Gautier V."/>
            <person name="Silar P."/>
            <person name="Giraud T."/>
            <person name="Johannesson H."/>
        </authorList>
    </citation>
    <scope>NUCLEOTIDE SEQUENCE [LARGE SCALE GENOMIC DNA]</scope>
    <source>
        <strain evidence="2 3">CBS 112042</strain>
    </source>
</reference>
<feature type="compositionally biased region" description="Acidic residues" evidence="1">
    <location>
        <begin position="165"/>
        <end position="178"/>
    </location>
</feature>
<evidence type="ECO:0000313" key="2">
    <source>
        <dbReference type="EMBL" id="KAK4646825.1"/>
    </source>
</evidence>
<keyword evidence="3" id="KW-1185">Reference proteome</keyword>
<dbReference type="RefSeq" id="XP_062735801.1">
    <property type="nucleotide sequence ID" value="XM_062877103.1"/>
</dbReference>
<accession>A0ABR0FV37</accession>
<dbReference type="Proteomes" id="UP001322138">
    <property type="component" value="Unassembled WGS sequence"/>
</dbReference>
<feature type="region of interest" description="Disordered" evidence="1">
    <location>
        <begin position="164"/>
        <end position="210"/>
    </location>
</feature>
<gene>
    <name evidence="2" type="ORF">QC761_213710</name>
</gene>
<evidence type="ECO:0008006" key="4">
    <source>
        <dbReference type="Google" id="ProtNLM"/>
    </source>
</evidence>
<organism evidence="2 3">
    <name type="scientific">Podospora bellae-mahoneyi</name>
    <dbReference type="NCBI Taxonomy" id="2093777"/>
    <lineage>
        <taxon>Eukaryota</taxon>
        <taxon>Fungi</taxon>
        <taxon>Dikarya</taxon>
        <taxon>Ascomycota</taxon>
        <taxon>Pezizomycotina</taxon>
        <taxon>Sordariomycetes</taxon>
        <taxon>Sordariomycetidae</taxon>
        <taxon>Sordariales</taxon>
        <taxon>Podosporaceae</taxon>
        <taxon>Podospora</taxon>
    </lineage>
</organism>
<sequence length="355" mass="39567">MLLQLLANCIPACVFRVNLYLYPLPPLPKSTTMSVSPSRSSRTKVERGSPPAIHSEALQSSLSGNNETSSTSSGTISTTTALQHKDAIPMQARHSMEDELRPVPSGWVREFDPDTHHQFFVDTNYNPNPRSIWHHPHDDSEFLSSLNEAEKDKVRLQISETVLDSADDLSDEPTDDSGSDSKSSDTSRKRSLARKLKDTFTGTTHDERVSARAERALKEKEMYRQHRILRRGMATAMHTSRPAFLGKDENRTHMYLEAPGHTFPGVADAKPISPYLDEIIYDESEYGYSKPKGRYLRPGSKMYGFGYGGYGCGKFAGGRWSKPEQEYEGRGLARSWTMAMPVLAGMTMGALGGVR</sequence>
<name>A0ABR0FV37_9PEZI</name>
<evidence type="ECO:0000313" key="3">
    <source>
        <dbReference type="Proteomes" id="UP001322138"/>
    </source>
</evidence>
<feature type="compositionally biased region" description="Low complexity" evidence="1">
    <location>
        <begin position="60"/>
        <end position="80"/>
    </location>
</feature>
<dbReference type="EMBL" id="JAFFGZ010000004">
    <property type="protein sequence ID" value="KAK4646825.1"/>
    <property type="molecule type" value="Genomic_DNA"/>
</dbReference>
<feature type="compositionally biased region" description="Low complexity" evidence="1">
    <location>
        <begin position="30"/>
        <end position="40"/>
    </location>
</feature>
<evidence type="ECO:0000256" key="1">
    <source>
        <dbReference type="SAM" id="MobiDB-lite"/>
    </source>
</evidence>
<feature type="region of interest" description="Disordered" evidence="1">
    <location>
        <begin position="30"/>
        <end position="82"/>
    </location>
</feature>